<evidence type="ECO:0000313" key="1">
    <source>
        <dbReference type="EMBL" id="MXQ06791.1"/>
    </source>
</evidence>
<sequence>MSSHSKILNPEISLQETSDDYSRVAARLCDRHRVVVCHDDCQWIAQRRKRGSAERPWRSVGYFRTRDALIQACASLCGRIDPNAMAILAALPAHFGGAA</sequence>
<reference evidence="1 2" key="2">
    <citation type="submission" date="2020-03" db="EMBL/GenBank/DDBJ databases">
        <title>Kangsaoukella pontilimi gen. nov., sp. nov., a new member of the family Rhodobacteraceae isolated from a tidal mudflat.</title>
        <authorList>
            <person name="Kim I.S."/>
        </authorList>
    </citation>
    <scope>NUCLEOTIDE SEQUENCE [LARGE SCALE GENOMIC DNA]</scope>
    <source>
        <strain evidence="1 2">GH1-50</strain>
    </source>
</reference>
<dbReference type="AlphaFoldDB" id="A0A7C9MBF1"/>
<name>A0A7C9MBF1_9RHOB</name>
<dbReference type="EMBL" id="WUPT01000001">
    <property type="protein sequence ID" value="MXQ06791.1"/>
    <property type="molecule type" value="Genomic_DNA"/>
</dbReference>
<reference evidence="1 2" key="1">
    <citation type="submission" date="2019-12" db="EMBL/GenBank/DDBJ databases">
        <authorList>
            <person name="Lee S.D."/>
        </authorList>
    </citation>
    <scope>NUCLEOTIDE SEQUENCE [LARGE SCALE GENOMIC DNA]</scope>
    <source>
        <strain evidence="1 2">GH1-50</strain>
    </source>
</reference>
<evidence type="ECO:0000313" key="2">
    <source>
        <dbReference type="Proteomes" id="UP000480350"/>
    </source>
</evidence>
<dbReference type="Proteomes" id="UP000480350">
    <property type="component" value="Unassembled WGS sequence"/>
</dbReference>
<protein>
    <submittedName>
        <fullName evidence="1">Uncharacterized protein</fullName>
    </submittedName>
</protein>
<gene>
    <name evidence="1" type="ORF">GQ651_02920</name>
</gene>
<accession>A0A7C9MBF1</accession>
<organism evidence="1 2">
    <name type="scientific">Kangsaoukella pontilimi</name>
    <dbReference type="NCBI Taxonomy" id="2691042"/>
    <lineage>
        <taxon>Bacteria</taxon>
        <taxon>Pseudomonadati</taxon>
        <taxon>Pseudomonadota</taxon>
        <taxon>Alphaproteobacteria</taxon>
        <taxon>Rhodobacterales</taxon>
        <taxon>Paracoccaceae</taxon>
        <taxon>Kangsaoukella</taxon>
    </lineage>
</organism>
<comment type="caution">
    <text evidence="1">The sequence shown here is derived from an EMBL/GenBank/DDBJ whole genome shotgun (WGS) entry which is preliminary data.</text>
</comment>
<proteinExistence type="predicted"/>
<dbReference type="RefSeq" id="WP_160762709.1">
    <property type="nucleotide sequence ID" value="NZ_WUPT01000001.1"/>
</dbReference>
<keyword evidence="2" id="KW-1185">Reference proteome</keyword>